<sequence>MTTLHVNGKWLAQRLTGTQRYAGEIVRAMLGEDSVDLVVHVPAGATVPDWMTHPRVTVRTAPVKGVVFEQIYLPAVTAGRLLLNFAGPAPLLKRRQLVTMHDATPFRHPRTFRRAFVWFYYISYFLLGRLADRLVTVSHFSATELDDVLGIPAERFTVAGCAADTLVGIAPSRPELAGLTEPFYLVVGTMARHKNLATPVTAVAESGRTVVVVGASGSQQVFSDAAPLHGRAVIAGRLSDAELSWLYRNAAALVFPSKYEGFGLPPLEAQSLGCPVLSSTAASLPEIAGAGAVYFDPDDPETLLAALDRLESDPALVADLRTLGRENAARYRWQTSARTILDTVGAPQPAQPSSL</sequence>
<dbReference type="AlphaFoldDB" id="A0A1Q4HCF6"/>
<dbReference type="EMBL" id="PDCR01000008">
    <property type="protein sequence ID" value="PEG55163.1"/>
    <property type="molecule type" value="Genomic_DNA"/>
</dbReference>
<dbReference type="Pfam" id="PF00534">
    <property type="entry name" value="Glycos_transf_1"/>
    <property type="match status" value="1"/>
</dbReference>
<dbReference type="PANTHER" id="PTHR46401:SF2">
    <property type="entry name" value="GLYCOSYLTRANSFERASE WBBK-RELATED"/>
    <property type="match status" value="1"/>
</dbReference>
<dbReference type="GO" id="GO:0009103">
    <property type="term" value="P:lipopolysaccharide biosynthetic process"/>
    <property type="evidence" value="ECO:0007669"/>
    <property type="project" value="TreeGrafter"/>
</dbReference>
<dbReference type="PANTHER" id="PTHR46401">
    <property type="entry name" value="GLYCOSYLTRANSFERASE WBBK-RELATED"/>
    <property type="match status" value="1"/>
</dbReference>
<evidence type="ECO:0000313" key="5">
    <source>
        <dbReference type="Proteomes" id="UP000191039"/>
    </source>
</evidence>
<keyword evidence="6" id="KW-1185">Reference proteome</keyword>
<organism evidence="3 5">
    <name type="scientific">Mycolicibacterium diernhoferi</name>
    <dbReference type="NCBI Taxonomy" id="1801"/>
    <lineage>
        <taxon>Bacteria</taxon>
        <taxon>Bacillati</taxon>
        <taxon>Actinomycetota</taxon>
        <taxon>Actinomycetes</taxon>
        <taxon>Mycobacteriales</taxon>
        <taxon>Mycobacteriaceae</taxon>
        <taxon>Mycolicibacterium</taxon>
    </lineage>
</organism>
<accession>A0A1Q4HCF6</accession>
<dbReference type="InterPro" id="IPR001296">
    <property type="entry name" value="Glyco_trans_1"/>
</dbReference>
<dbReference type="CDD" id="cd03809">
    <property type="entry name" value="GT4_MtfB-like"/>
    <property type="match status" value="1"/>
</dbReference>
<name>A0A1Q4HCF6_9MYCO</name>
<dbReference type="RefSeq" id="WP_073857141.1">
    <property type="nucleotide sequence ID" value="NZ_BAAATC010000003.1"/>
</dbReference>
<protein>
    <submittedName>
        <fullName evidence="3">Glycosyl transferase family 1</fullName>
    </submittedName>
    <submittedName>
        <fullName evidence="4">Glycosyltransferase family 1 protein</fullName>
    </submittedName>
</protein>
<feature type="domain" description="Glycosyl transferase family 1" evidence="2">
    <location>
        <begin position="179"/>
        <end position="324"/>
    </location>
</feature>
<evidence type="ECO:0000313" key="3">
    <source>
        <dbReference type="EMBL" id="OPE50430.1"/>
    </source>
</evidence>
<gene>
    <name evidence="3" type="ORF">BV510_20945</name>
    <name evidence="4" type="ORF">CRI78_08180</name>
</gene>
<dbReference type="SUPFAM" id="SSF53756">
    <property type="entry name" value="UDP-Glycosyltransferase/glycogen phosphorylase"/>
    <property type="match status" value="1"/>
</dbReference>
<dbReference type="EMBL" id="MIJD01000257">
    <property type="protein sequence ID" value="OPE50430.1"/>
    <property type="molecule type" value="Genomic_DNA"/>
</dbReference>
<dbReference type="Gene3D" id="3.40.50.2000">
    <property type="entry name" value="Glycogen Phosphorylase B"/>
    <property type="match status" value="2"/>
</dbReference>
<evidence type="ECO:0000313" key="6">
    <source>
        <dbReference type="Proteomes" id="UP000220340"/>
    </source>
</evidence>
<keyword evidence="1 3" id="KW-0808">Transferase</keyword>
<dbReference type="STRING" id="1801.BRW64_15575"/>
<proteinExistence type="predicted"/>
<dbReference type="Proteomes" id="UP000220340">
    <property type="component" value="Unassembled WGS sequence"/>
</dbReference>
<reference evidence="3 5" key="1">
    <citation type="submission" date="2016-09" db="EMBL/GenBank/DDBJ databases">
        <title>genome sequences of unsequenced Mycobacteria.</title>
        <authorList>
            <person name="Greninger A.L."/>
            <person name="Jerome K.R."/>
            <person name="Mcnair B."/>
            <person name="Wallis C."/>
            <person name="Fang F."/>
        </authorList>
    </citation>
    <scope>NUCLEOTIDE SEQUENCE [LARGE SCALE GENOMIC DNA]</scope>
    <source>
        <strain evidence="3 5">BM1</strain>
    </source>
</reference>
<dbReference type="Proteomes" id="UP000191039">
    <property type="component" value="Unassembled WGS sequence"/>
</dbReference>
<comment type="caution">
    <text evidence="3">The sequence shown here is derived from an EMBL/GenBank/DDBJ whole genome shotgun (WGS) entry which is preliminary data.</text>
</comment>
<dbReference type="OrthoDB" id="9801609at2"/>
<evidence type="ECO:0000256" key="1">
    <source>
        <dbReference type="ARBA" id="ARBA00022679"/>
    </source>
</evidence>
<dbReference type="GO" id="GO:0016757">
    <property type="term" value="F:glycosyltransferase activity"/>
    <property type="evidence" value="ECO:0007669"/>
    <property type="project" value="InterPro"/>
</dbReference>
<reference evidence="4 6" key="2">
    <citation type="submission" date="2017-10" db="EMBL/GenBank/DDBJ databases">
        <title>The new phylogeny of genus Mycobacterium.</title>
        <authorList>
            <person name="Tortoli E."/>
            <person name="Trovato A."/>
            <person name="Cirillo D.M."/>
        </authorList>
    </citation>
    <scope>NUCLEOTIDE SEQUENCE [LARGE SCALE GENOMIC DNA]</scope>
    <source>
        <strain evidence="4 6">IP141170001</strain>
    </source>
</reference>
<evidence type="ECO:0000313" key="4">
    <source>
        <dbReference type="EMBL" id="PEG55163.1"/>
    </source>
</evidence>
<evidence type="ECO:0000259" key="2">
    <source>
        <dbReference type="Pfam" id="PF00534"/>
    </source>
</evidence>